<evidence type="ECO:0000313" key="1">
    <source>
        <dbReference type="Ensembl" id="ENSEBUP00000017894.1"/>
    </source>
</evidence>
<accession>A0A8C4QMU2</accession>
<evidence type="ECO:0000313" key="2">
    <source>
        <dbReference type="Proteomes" id="UP000694388"/>
    </source>
</evidence>
<organism evidence="1 2">
    <name type="scientific">Eptatretus burgeri</name>
    <name type="common">Inshore hagfish</name>
    <dbReference type="NCBI Taxonomy" id="7764"/>
    <lineage>
        <taxon>Eukaryota</taxon>
        <taxon>Metazoa</taxon>
        <taxon>Chordata</taxon>
        <taxon>Craniata</taxon>
        <taxon>Vertebrata</taxon>
        <taxon>Cyclostomata</taxon>
        <taxon>Myxini</taxon>
        <taxon>Myxiniformes</taxon>
        <taxon>Myxinidae</taxon>
        <taxon>Eptatretinae</taxon>
        <taxon>Eptatretus</taxon>
    </lineage>
</organism>
<dbReference type="InterPro" id="IPR038881">
    <property type="entry name" value="Yae1-like"/>
</dbReference>
<dbReference type="Ensembl" id="ENSEBUT00000018471.1">
    <property type="protein sequence ID" value="ENSEBUP00000017894.1"/>
    <property type="gene ID" value="ENSEBUG00000011190.1"/>
</dbReference>
<dbReference type="AlphaFoldDB" id="A0A8C4QMU2"/>
<dbReference type="GeneTree" id="ENSGT00960000187176"/>
<reference evidence="1" key="1">
    <citation type="submission" date="2025-08" db="UniProtKB">
        <authorList>
            <consortium name="Ensembl"/>
        </authorList>
    </citation>
    <scope>IDENTIFICATION</scope>
</reference>
<reference evidence="1" key="2">
    <citation type="submission" date="2025-09" db="UniProtKB">
        <authorList>
            <consortium name="Ensembl"/>
        </authorList>
    </citation>
    <scope>IDENTIFICATION</scope>
</reference>
<protein>
    <recommendedName>
        <fullName evidence="3">Essential protein Yae1 N-terminal domain-containing protein</fullName>
    </recommendedName>
</protein>
<proteinExistence type="predicted"/>
<dbReference type="Proteomes" id="UP000694388">
    <property type="component" value="Unplaced"/>
</dbReference>
<dbReference type="PANTHER" id="PTHR18829:SF0">
    <property type="entry name" value="PROTEIN YAE1 HOMOLOG"/>
    <property type="match status" value="1"/>
</dbReference>
<sequence length="192" mass="21353">MWPFDEAADELVLERVEWRRIMSRRVEEGYRDGAHAGREWALQRGFNIGFAQGAATAVGAKRLEGVLGALLAWTEQGEVCPALAVNVRHLHATAIKLSASFQAHLLTPDTQPIHPAELGEFLEAMDIGNTSQAEPKLGTRRHSEQRDVEYLTSQLCDLQRETKKLMHCFGLAPDVVEQLLPEENFSSPHSGT</sequence>
<evidence type="ECO:0008006" key="3">
    <source>
        <dbReference type="Google" id="ProtNLM"/>
    </source>
</evidence>
<name>A0A8C4QMU2_EPTBU</name>
<dbReference type="PANTHER" id="PTHR18829">
    <property type="entry name" value="PROTEIN YAE1 HOMOLOG"/>
    <property type="match status" value="1"/>
</dbReference>
<keyword evidence="2" id="KW-1185">Reference proteome</keyword>